<dbReference type="HOGENOM" id="CLU_017137_2_0_1"/>
<evidence type="ECO:0000313" key="5">
    <source>
        <dbReference type="EMBL" id="GAA93828.1"/>
    </source>
</evidence>
<dbReference type="PROSITE" id="PS51382">
    <property type="entry name" value="SPX"/>
    <property type="match status" value="1"/>
</dbReference>
<feature type="region of interest" description="Disordered" evidence="2">
    <location>
        <begin position="56"/>
        <end position="100"/>
    </location>
</feature>
<feature type="domain" description="RING-type" evidence="3">
    <location>
        <begin position="530"/>
        <end position="569"/>
    </location>
</feature>
<dbReference type="InterPro" id="IPR004331">
    <property type="entry name" value="SPX_dom"/>
</dbReference>
<dbReference type="InterPro" id="IPR001841">
    <property type="entry name" value="Znf_RING"/>
</dbReference>
<evidence type="ECO:0000259" key="3">
    <source>
        <dbReference type="PROSITE" id="PS50089"/>
    </source>
</evidence>
<dbReference type="PANTHER" id="PTHR23327:SF51">
    <property type="entry name" value="TRANSCRIPTIONAL REGULATOR OF YEAST FORM ADHERENCE 3"/>
    <property type="match status" value="1"/>
</dbReference>
<dbReference type="PANTHER" id="PTHR23327">
    <property type="entry name" value="RING FINGER PROTEIN 127"/>
    <property type="match status" value="1"/>
</dbReference>
<keyword evidence="1" id="KW-0863">Zinc-finger</keyword>
<sequence>MKYGRKLDELLSSPSVPPEWKASAIQYKQLKKVINKVAAELNSIGLSSDLLRELLERPPGSAPTDLTNGHSALAARHSAAQGSDQSDSEHAAALEHSAVRVGKGKLRARAEYELSGTAEHPQPRIRIVFSSASSSSASSGLGDSDSDSAYLRRLHGVNSTSSRSKGNSSVDSSSEAFEGAPRFKELSRNGDDTDDDDGQLERATHALELDQIDIAEKRLSPRSLMDRVYGKGNPPAQTVSAPGSPATLKGDDPPVSPQLRGNVTVEEDVPDTVVLPAGMLDTIRASGQVPGSEQDTDEADDEAERPARAKRKRRHRREVFIPLQNDQEFFELLAQALASLEALQIAQKRAFVDQVTSLAAIVSRVSSPNRYRSDLYAWREVFSLWVEAQVFEGEVEADRGEHSVQEAEKRLQWLADQIGRRSLAKKMKHKESRAALENFIKLNTTLLELKRFQTANQEAARKILKKHDKRTALTASSDYPSLISHDAIQSTDENSRTLLLPGQASLPHILLSTFTTTLLPVIPSLEDYTCVICGDVAFKPIKLDCGHRFCVRDLVKMQKFDQDKCPTCRAPVVLRANARNLDSALTDYLKTWFPREVKQKLKDDHSESAMEDIQEMGLDHRCLIS</sequence>
<evidence type="ECO:0000256" key="1">
    <source>
        <dbReference type="PROSITE-ProRule" id="PRU00175"/>
    </source>
</evidence>
<name>G7DTI1_MIXOS</name>
<feature type="compositionally biased region" description="Basic and acidic residues" evidence="2">
    <location>
        <begin position="181"/>
        <end position="191"/>
    </location>
</feature>
<feature type="domain" description="SPX" evidence="4">
    <location>
        <begin position="1"/>
        <end position="481"/>
    </location>
</feature>
<evidence type="ECO:0000259" key="4">
    <source>
        <dbReference type="PROSITE" id="PS51382"/>
    </source>
</evidence>
<comment type="caution">
    <text evidence="5">The sequence shown here is derived from an EMBL/GenBank/DDBJ whole genome shotgun (WGS) entry which is preliminary data.</text>
</comment>
<dbReference type="Pfam" id="PF03105">
    <property type="entry name" value="SPX"/>
    <property type="match status" value="1"/>
</dbReference>
<evidence type="ECO:0000256" key="2">
    <source>
        <dbReference type="SAM" id="MobiDB-lite"/>
    </source>
</evidence>
<proteinExistence type="predicted"/>
<dbReference type="OrthoDB" id="5588846at2759"/>
<evidence type="ECO:0000313" key="6">
    <source>
        <dbReference type="Proteomes" id="UP000009131"/>
    </source>
</evidence>
<dbReference type="OMA" id="HEIFESH"/>
<feature type="compositionally biased region" description="Low complexity" evidence="2">
    <location>
        <begin position="159"/>
        <end position="169"/>
    </location>
</feature>
<keyword evidence="1" id="KW-0479">Metal-binding</keyword>
<dbReference type="SUPFAM" id="SSF57850">
    <property type="entry name" value="RING/U-box"/>
    <property type="match status" value="1"/>
</dbReference>
<feature type="region of interest" description="Disordered" evidence="2">
    <location>
        <begin position="225"/>
        <end position="253"/>
    </location>
</feature>
<reference evidence="5 6" key="1">
    <citation type="journal article" date="2011" name="J. Gen. Appl. Microbiol.">
        <title>Draft genome sequencing of the enigmatic basidiomycete Mixia osmundae.</title>
        <authorList>
            <person name="Nishida H."/>
            <person name="Nagatsuka Y."/>
            <person name="Sugiyama J."/>
        </authorList>
    </citation>
    <scope>NUCLEOTIDE SEQUENCE [LARGE SCALE GENOMIC DNA]</scope>
    <source>
        <strain evidence="6">CBS 9802 / IAM 14324 / JCM 22182 / KY 12970</strain>
    </source>
</reference>
<organism evidence="5 6">
    <name type="scientific">Mixia osmundae (strain CBS 9802 / IAM 14324 / JCM 22182 / KY 12970)</name>
    <dbReference type="NCBI Taxonomy" id="764103"/>
    <lineage>
        <taxon>Eukaryota</taxon>
        <taxon>Fungi</taxon>
        <taxon>Dikarya</taxon>
        <taxon>Basidiomycota</taxon>
        <taxon>Pucciniomycotina</taxon>
        <taxon>Mixiomycetes</taxon>
        <taxon>Mixiales</taxon>
        <taxon>Mixiaceae</taxon>
        <taxon>Mixia</taxon>
    </lineage>
</organism>
<feature type="compositionally biased region" description="Acidic residues" evidence="2">
    <location>
        <begin position="294"/>
        <end position="303"/>
    </location>
</feature>
<dbReference type="RefSeq" id="XP_014571407.1">
    <property type="nucleotide sequence ID" value="XM_014715921.1"/>
</dbReference>
<feature type="region of interest" description="Disordered" evidence="2">
    <location>
        <begin position="283"/>
        <end position="314"/>
    </location>
</feature>
<feature type="region of interest" description="Disordered" evidence="2">
    <location>
        <begin position="112"/>
        <end position="204"/>
    </location>
</feature>
<reference evidence="5 6" key="2">
    <citation type="journal article" date="2012" name="Open Biol.">
        <title>Characteristics of nucleosomes and linker DNA regions on the genome of the basidiomycete Mixia osmundae revealed by mono- and dinucleosome mapping.</title>
        <authorList>
            <person name="Nishida H."/>
            <person name="Kondo S."/>
            <person name="Matsumoto T."/>
            <person name="Suzuki Y."/>
            <person name="Yoshikawa H."/>
            <person name="Taylor T.D."/>
            <person name="Sugiyama J."/>
        </authorList>
    </citation>
    <scope>NUCLEOTIDE SEQUENCE [LARGE SCALE GENOMIC DNA]</scope>
    <source>
        <strain evidence="6">CBS 9802 / IAM 14324 / JCM 22182 / KY 12970</strain>
    </source>
</reference>
<keyword evidence="1" id="KW-0862">Zinc</keyword>
<evidence type="ECO:0008006" key="7">
    <source>
        <dbReference type="Google" id="ProtNLM"/>
    </source>
</evidence>
<dbReference type="Gene3D" id="3.30.40.10">
    <property type="entry name" value="Zinc/RING finger domain, C3HC4 (zinc finger)"/>
    <property type="match status" value="1"/>
</dbReference>
<dbReference type="PROSITE" id="PS50089">
    <property type="entry name" value="ZF_RING_2"/>
    <property type="match status" value="1"/>
</dbReference>
<protein>
    <recommendedName>
        <fullName evidence="7">RING-type domain-containing protein</fullName>
    </recommendedName>
</protein>
<dbReference type="SMART" id="SM00184">
    <property type="entry name" value="RING"/>
    <property type="match status" value="1"/>
</dbReference>
<dbReference type="STRING" id="764103.G7DTI1"/>
<gene>
    <name evidence="5" type="primary">Mo00474</name>
    <name evidence="5" type="ORF">E5Q_00474</name>
</gene>
<dbReference type="EMBL" id="BABT02000025">
    <property type="protein sequence ID" value="GAA93828.1"/>
    <property type="molecule type" value="Genomic_DNA"/>
</dbReference>
<dbReference type="AlphaFoldDB" id="G7DTI1"/>
<dbReference type="InParanoid" id="G7DTI1"/>
<dbReference type="eggNOG" id="KOG4159">
    <property type="taxonomic scope" value="Eukaryota"/>
</dbReference>
<dbReference type="Proteomes" id="UP000009131">
    <property type="component" value="Unassembled WGS sequence"/>
</dbReference>
<feature type="compositionally biased region" description="Low complexity" evidence="2">
    <location>
        <begin position="130"/>
        <end position="149"/>
    </location>
</feature>
<dbReference type="InterPro" id="IPR013083">
    <property type="entry name" value="Znf_RING/FYVE/PHD"/>
</dbReference>
<accession>G7DTI1</accession>
<dbReference type="GO" id="GO:0008270">
    <property type="term" value="F:zinc ion binding"/>
    <property type="evidence" value="ECO:0007669"/>
    <property type="project" value="UniProtKB-KW"/>
</dbReference>
<dbReference type="Pfam" id="PF13920">
    <property type="entry name" value="zf-C3HC4_3"/>
    <property type="match status" value="1"/>
</dbReference>
<keyword evidence="6" id="KW-1185">Reference proteome</keyword>